<gene>
    <name evidence="2" type="ORF">CSUI_002603</name>
</gene>
<dbReference type="RefSeq" id="XP_067925214.1">
    <property type="nucleotide sequence ID" value="XM_068062803.1"/>
</dbReference>
<organism evidence="2 3">
    <name type="scientific">Cystoisospora suis</name>
    <dbReference type="NCBI Taxonomy" id="483139"/>
    <lineage>
        <taxon>Eukaryota</taxon>
        <taxon>Sar</taxon>
        <taxon>Alveolata</taxon>
        <taxon>Apicomplexa</taxon>
        <taxon>Conoidasida</taxon>
        <taxon>Coccidia</taxon>
        <taxon>Eucoccidiorida</taxon>
        <taxon>Eimeriorina</taxon>
        <taxon>Sarcocystidae</taxon>
        <taxon>Cystoisospora</taxon>
    </lineage>
</organism>
<proteinExistence type="predicted"/>
<feature type="region of interest" description="Disordered" evidence="1">
    <location>
        <begin position="1"/>
        <end position="44"/>
    </location>
</feature>
<dbReference type="OrthoDB" id="329888at2759"/>
<keyword evidence="3" id="KW-1185">Reference proteome</keyword>
<name>A0A2C6L5U7_9APIC</name>
<accession>A0A2C6L5U7</accession>
<dbReference type="EMBL" id="MIGC01001083">
    <property type="protein sequence ID" value="PHJ23539.1"/>
    <property type="molecule type" value="Genomic_DNA"/>
</dbReference>
<comment type="caution">
    <text evidence="2">The sequence shown here is derived from an EMBL/GenBank/DDBJ whole genome shotgun (WGS) entry which is preliminary data.</text>
</comment>
<protein>
    <submittedName>
        <fullName evidence="2">Uncharacterized protein</fullName>
    </submittedName>
</protein>
<evidence type="ECO:0000256" key="1">
    <source>
        <dbReference type="SAM" id="MobiDB-lite"/>
    </source>
</evidence>
<dbReference type="VEuPathDB" id="ToxoDB:CSUI_002603"/>
<feature type="compositionally biased region" description="Polar residues" evidence="1">
    <location>
        <begin position="1"/>
        <end position="15"/>
    </location>
</feature>
<evidence type="ECO:0000313" key="3">
    <source>
        <dbReference type="Proteomes" id="UP000221165"/>
    </source>
</evidence>
<reference evidence="2 3" key="1">
    <citation type="journal article" date="2017" name="Int. J. Parasitol.">
        <title>The genome of the protozoan parasite Cystoisospora suis and a reverse vaccinology approach to identify vaccine candidates.</title>
        <authorList>
            <person name="Palmieri N."/>
            <person name="Shrestha A."/>
            <person name="Ruttkowski B."/>
            <person name="Beck T."/>
            <person name="Vogl C."/>
            <person name="Tomley F."/>
            <person name="Blake D.P."/>
            <person name="Joachim A."/>
        </authorList>
    </citation>
    <scope>NUCLEOTIDE SEQUENCE [LARGE SCALE GENOMIC DNA]</scope>
    <source>
        <strain evidence="2 3">Wien I</strain>
    </source>
</reference>
<dbReference type="AlphaFoldDB" id="A0A2C6L5U7"/>
<dbReference type="Proteomes" id="UP000221165">
    <property type="component" value="Unassembled WGS sequence"/>
</dbReference>
<dbReference type="GeneID" id="94426014"/>
<sequence>MQSSQENPSQQSTVSGAGESPMSGLASGGSPTSSPVGREQQKDSIWLIGDTRVTVRPGKRVDVEKLYPGYVVKKGGKVVYPDETGCMTAEGGATYELKDCLSAPARSAVAAYSSFTSGSYC</sequence>
<evidence type="ECO:0000313" key="2">
    <source>
        <dbReference type="EMBL" id="PHJ23539.1"/>
    </source>
</evidence>